<dbReference type="Pfam" id="PF13614">
    <property type="entry name" value="AAA_31"/>
    <property type="match status" value="1"/>
</dbReference>
<dbReference type="RefSeq" id="WP_168486303.1">
    <property type="nucleotide sequence ID" value="NZ_JAAZSQ010000008.1"/>
</dbReference>
<reference evidence="3 4" key="1">
    <citation type="submission" date="2020-04" db="EMBL/GenBank/DDBJ databases">
        <title>Arthrobacter sp. nov.</title>
        <authorList>
            <person name="Liu S."/>
        </authorList>
    </citation>
    <scope>NUCLEOTIDE SEQUENCE [LARGE SCALE GENOMIC DNA]</scope>
    <source>
        <strain evidence="3 4">E918</strain>
    </source>
</reference>
<feature type="compositionally biased region" description="Low complexity" evidence="1">
    <location>
        <begin position="275"/>
        <end position="305"/>
    </location>
</feature>
<protein>
    <submittedName>
        <fullName evidence="3">ParA family protein</fullName>
    </submittedName>
</protein>
<proteinExistence type="predicted"/>
<evidence type="ECO:0000259" key="2">
    <source>
        <dbReference type="Pfam" id="PF13614"/>
    </source>
</evidence>
<comment type="caution">
    <text evidence="3">The sequence shown here is derived from an EMBL/GenBank/DDBJ whole genome shotgun (WGS) entry which is preliminary data.</text>
</comment>
<dbReference type="PANTHER" id="PTHR13696">
    <property type="entry name" value="P-LOOP CONTAINING NUCLEOSIDE TRIPHOSPHATE HYDROLASE"/>
    <property type="match status" value="1"/>
</dbReference>
<dbReference type="InterPro" id="IPR027417">
    <property type="entry name" value="P-loop_NTPase"/>
</dbReference>
<evidence type="ECO:0000313" key="4">
    <source>
        <dbReference type="Proteomes" id="UP000544090"/>
    </source>
</evidence>
<organism evidence="3 4">
    <name type="scientific">Arthrobacter mobilis</name>
    <dbReference type="NCBI Taxonomy" id="2724944"/>
    <lineage>
        <taxon>Bacteria</taxon>
        <taxon>Bacillati</taxon>
        <taxon>Actinomycetota</taxon>
        <taxon>Actinomycetes</taxon>
        <taxon>Micrococcales</taxon>
        <taxon>Micrococcaceae</taxon>
        <taxon>Arthrobacter</taxon>
    </lineage>
</organism>
<dbReference type="EMBL" id="JAAZSQ010000008">
    <property type="protein sequence ID" value="NKX54966.1"/>
    <property type="molecule type" value="Genomic_DNA"/>
</dbReference>
<sequence>MQVVSISSLKGGVGKTSVTLGLASAALAAGIPTLVVDLDPHADATTGLGVRPSRQSDIGQLLRNVRRADLAANVASSGWVAAAAARQELPLGRQVLDVAVGSAYTGIYDRPDLRRRDLGRLAKLLSKVEGYALVLIDCPPSLNGLTRMAWMASNRVLLVAEPSLFSVAGTERTMRALDLFREEFAPELATAGVVANRVRAGSSEHMYRMAEMRAMFGDLLLEPAIAEQANWQQIQGAAHAIHQWPGEAARQAAGVFDDLLKHFTDSGRRRHRRSPAPAAAGSTAGTGAAPANTSAAAPLAEPAAG</sequence>
<dbReference type="InterPro" id="IPR050678">
    <property type="entry name" value="DNA_Partitioning_ATPase"/>
</dbReference>
<dbReference type="Proteomes" id="UP000544090">
    <property type="component" value="Unassembled WGS sequence"/>
</dbReference>
<dbReference type="PANTHER" id="PTHR13696:SF99">
    <property type="entry name" value="COBYRINIC ACID AC-DIAMIDE SYNTHASE"/>
    <property type="match status" value="1"/>
</dbReference>
<keyword evidence="4" id="KW-1185">Reference proteome</keyword>
<dbReference type="CDD" id="cd02042">
    <property type="entry name" value="ParAB_family"/>
    <property type="match status" value="1"/>
</dbReference>
<gene>
    <name evidence="3" type="ORF">HGG74_10505</name>
</gene>
<dbReference type="InterPro" id="IPR025669">
    <property type="entry name" value="AAA_dom"/>
</dbReference>
<feature type="domain" description="AAA" evidence="2">
    <location>
        <begin position="1"/>
        <end position="188"/>
    </location>
</feature>
<dbReference type="SUPFAM" id="SSF52540">
    <property type="entry name" value="P-loop containing nucleoside triphosphate hydrolases"/>
    <property type="match status" value="1"/>
</dbReference>
<accession>A0A7X6HFA7</accession>
<evidence type="ECO:0000256" key="1">
    <source>
        <dbReference type="SAM" id="MobiDB-lite"/>
    </source>
</evidence>
<evidence type="ECO:0000313" key="3">
    <source>
        <dbReference type="EMBL" id="NKX54966.1"/>
    </source>
</evidence>
<name>A0A7X6HFA7_9MICC</name>
<dbReference type="AlphaFoldDB" id="A0A7X6HFA7"/>
<dbReference type="Gene3D" id="3.40.50.300">
    <property type="entry name" value="P-loop containing nucleotide triphosphate hydrolases"/>
    <property type="match status" value="1"/>
</dbReference>
<feature type="region of interest" description="Disordered" evidence="1">
    <location>
        <begin position="266"/>
        <end position="305"/>
    </location>
</feature>